<keyword evidence="1" id="KW-1133">Transmembrane helix</keyword>
<dbReference type="AlphaFoldDB" id="A0A195AZY2"/>
<name>A0A195AZY2_9HYME</name>
<keyword evidence="1" id="KW-0472">Membrane</keyword>
<organism evidence="2 3">
    <name type="scientific">Atta colombica</name>
    <dbReference type="NCBI Taxonomy" id="520822"/>
    <lineage>
        <taxon>Eukaryota</taxon>
        <taxon>Metazoa</taxon>
        <taxon>Ecdysozoa</taxon>
        <taxon>Arthropoda</taxon>
        <taxon>Hexapoda</taxon>
        <taxon>Insecta</taxon>
        <taxon>Pterygota</taxon>
        <taxon>Neoptera</taxon>
        <taxon>Endopterygota</taxon>
        <taxon>Hymenoptera</taxon>
        <taxon>Apocrita</taxon>
        <taxon>Aculeata</taxon>
        <taxon>Formicoidea</taxon>
        <taxon>Formicidae</taxon>
        <taxon>Myrmicinae</taxon>
        <taxon>Atta</taxon>
    </lineage>
</organism>
<proteinExistence type="predicted"/>
<evidence type="ECO:0000313" key="2">
    <source>
        <dbReference type="EMBL" id="KYM77766.1"/>
    </source>
</evidence>
<dbReference type="Proteomes" id="UP000078540">
    <property type="component" value="Unassembled WGS sequence"/>
</dbReference>
<feature type="transmembrane region" description="Helical" evidence="1">
    <location>
        <begin position="35"/>
        <end position="55"/>
    </location>
</feature>
<keyword evidence="1" id="KW-0812">Transmembrane</keyword>
<gene>
    <name evidence="2" type="ORF">ALC53_11777</name>
</gene>
<reference evidence="2 3" key="1">
    <citation type="submission" date="2015-09" db="EMBL/GenBank/DDBJ databases">
        <title>Atta colombica WGS genome.</title>
        <authorList>
            <person name="Nygaard S."/>
            <person name="Hu H."/>
            <person name="Boomsma J."/>
            <person name="Zhang G."/>
        </authorList>
    </citation>
    <scope>NUCLEOTIDE SEQUENCE [LARGE SCALE GENOMIC DNA]</scope>
    <source>
        <strain evidence="2">Treedump-2</strain>
        <tissue evidence="2">Whole body</tissue>
    </source>
</reference>
<protein>
    <submittedName>
        <fullName evidence="2">Uncharacterized protein</fullName>
    </submittedName>
</protein>
<evidence type="ECO:0000256" key="1">
    <source>
        <dbReference type="SAM" id="Phobius"/>
    </source>
</evidence>
<dbReference type="EMBL" id="KQ976692">
    <property type="protein sequence ID" value="KYM77766.1"/>
    <property type="molecule type" value="Genomic_DNA"/>
</dbReference>
<keyword evidence="3" id="KW-1185">Reference proteome</keyword>
<accession>A0A195AZY2</accession>
<sequence>MATKDYEGTATAAVSNFQRYYYFNPLSLRQGAASVAKIFSIAVISIAKALFLASYDPSRCVRVKAERKRGRPPRSELRGWE</sequence>
<evidence type="ECO:0000313" key="3">
    <source>
        <dbReference type="Proteomes" id="UP000078540"/>
    </source>
</evidence>